<evidence type="ECO:0000313" key="3">
    <source>
        <dbReference type="Proteomes" id="UP000503003"/>
    </source>
</evidence>
<dbReference type="KEGG" id="vzi:G5S32_18190"/>
<gene>
    <name evidence="2" type="ORF">G5S32_18190</name>
</gene>
<protein>
    <submittedName>
        <fullName evidence="2">Uncharacterized protein</fullName>
    </submittedName>
</protein>
<feature type="chain" id="PRO_5026335667" evidence="1">
    <location>
        <begin position="19"/>
        <end position="916"/>
    </location>
</feature>
<feature type="signal peptide" evidence="1">
    <location>
        <begin position="1"/>
        <end position="18"/>
    </location>
</feature>
<keyword evidence="1" id="KW-0732">Signal</keyword>
<name>A0A6G7CR13_9VIBR</name>
<evidence type="ECO:0000256" key="1">
    <source>
        <dbReference type="SAM" id="SignalP"/>
    </source>
</evidence>
<keyword evidence="3" id="KW-1185">Reference proteome</keyword>
<sequence>MIPLGLVLTTSLSSFTFAAPLVTQNESGVAQDQDYYTQDVRNTRLIFTEQNKTYAEHAAAVERILQPEYELHYGYQMDSQLNVGLMSSYNQIANGFSSQSPLNRQINYMGGAQLPDYFSSANWLDTLLFHETAHDYQMNSKNNKVSQTMYTLFRNGSFGPLGLIPAVQPNAYTSRFMLEGNAVLNESWHGQGGRLYSGRYRAMTNIHAKAGYLTPERLYNDTLFFPFGESAYVFGSQYHYYLAETFGLETANKFFQNRSKHWYWPFLVNKPMRDTVGESFDDTFKAWVKKNTKEAEQMNIAQGDVIARSKYYGELNTQQGRIIFLTNPDAVRAPLLNEYDIASGEVSQQRTSLDMGKVYRIEGEDFTVSGRRTSVWRTTQGLFDDDALIKDGSEGHVYQGELTDGREVYFKTTESFVQPQLYVGDEFYAAVNSSVLVKDDNLYYFIQKGNNRTLYRNKEAILTLPAFYSIVKDVDSQGRVYFIANTEFGSSLFRTQNGKIEQVLDADNVVDARLIDDNKVIATAISADDYYYTCLPISVSDNQPYQLNLIWDDEGGLAEQQQQMLANLEPEPLNTDTDYGWFNNIRYSSGELSLGAATETDDQGEDTTKLRYSVSLEFTDPLHRSIYNLWAMNDDEYSDLIGAGFSNNQYFLLVGVRGYYVLNNNYTDPAINQDQTRDYGVAAQLRLPFIQTGFWNAEVASNYYQDYKLDEREPLSVQLGISRTEHYGQSWLYNKQVALSLYGVQDREDQTSGASLALSTDLPAEFYINLAAKYSASDSSNVDAKDRRGVELLSSSNFINNDPSNFLMPALTDDAYAEDVAMGEVSLSKVVEFSAYGFKFPLSVRRERIDLTYRRYEIGQLNTIGDISINQAVVGLHFDTRVLNVLPIGIYTEYTRTTETSLTDKDHFQVGLEFGL</sequence>
<reference evidence="2 3" key="1">
    <citation type="submission" date="2020-02" db="EMBL/GenBank/DDBJ databases">
        <title>A complete genome of a marine bacterium Vibrio sp. ZWAL4003 isolated from the mangrove sediment with the ability to degrade polysaccharides.</title>
        <authorList>
            <person name="Wu J."/>
            <person name="Qu W."/>
            <person name="Zeng R."/>
        </authorList>
    </citation>
    <scope>NUCLEOTIDE SEQUENCE [LARGE SCALE GENOMIC DNA]</scope>
    <source>
        <strain evidence="2 3">ZWAL4003</strain>
    </source>
</reference>
<accession>A0A6G7CR13</accession>
<dbReference type="Proteomes" id="UP000503003">
    <property type="component" value="Chromosome 2"/>
</dbReference>
<dbReference type="AlphaFoldDB" id="A0A6G7CR13"/>
<organism evidence="2 3">
    <name type="scientific">Vibrio ziniensis</name>
    <dbReference type="NCBI Taxonomy" id="2711221"/>
    <lineage>
        <taxon>Bacteria</taxon>
        <taxon>Pseudomonadati</taxon>
        <taxon>Pseudomonadota</taxon>
        <taxon>Gammaproteobacteria</taxon>
        <taxon>Vibrionales</taxon>
        <taxon>Vibrionaceae</taxon>
        <taxon>Vibrio</taxon>
    </lineage>
</organism>
<proteinExistence type="predicted"/>
<dbReference type="EMBL" id="CP049332">
    <property type="protein sequence ID" value="QIH44542.1"/>
    <property type="molecule type" value="Genomic_DNA"/>
</dbReference>
<evidence type="ECO:0000313" key="2">
    <source>
        <dbReference type="EMBL" id="QIH44542.1"/>
    </source>
</evidence>